<comment type="caution">
    <text evidence="4">The sequence shown here is derived from an EMBL/GenBank/DDBJ whole genome shotgun (WGS) entry which is preliminary data.</text>
</comment>
<dbReference type="PANTHER" id="PTHR47706:SF7">
    <property type="entry name" value="CIPA-LIKE, PUTATIVE (AFU_ORTHOLOGUE AFUA_1G01630)-RELATED"/>
    <property type="match status" value="1"/>
</dbReference>
<dbReference type="Gene3D" id="3.40.50.720">
    <property type="entry name" value="NAD(P)-binding Rossmann-like Domain"/>
    <property type="match status" value="1"/>
</dbReference>
<dbReference type="InterPro" id="IPR008030">
    <property type="entry name" value="NmrA-like"/>
</dbReference>
<keyword evidence="1" id="KW-0521">NADP</keyword>
<dbReference type="EMBL" id="JAWRVI010000127">
    <property type="protein sequence ID" value="KAK4075221.1"/>
    <property type="molecule type" value="Genomic_DNA"/>
</dbReference>
<dbReference type="Pfam" id="PF05368">
    <property type="entry name" value="NmrA"/>
    <property type="match status" value="1"/>
</dbReference>
<evidence type="ECO:0000313" key="4">
    <source>
        <dbReference type="EMBL" id="KAK4075221.1"/>
    </source>
</evidence>
<evidence type="ECO:0000256" key="1">
    <source>
        <dbReference type="ARBA" id="ARBA00022857"/>
    </source>
</evidence>
<gene>
    <name evidence="4" type="ORF">Purlil1_12732</name>
</gene>
<proteinExistence type="predicted"/>
<reference evidence="4 5" key="1">
    <citation type="journal article" date="2024" name="Microbiol. Resour. Announc.">
        <title>Genome annotations for the ascomycete fungi Trichoderma harzianum, Trichoderma aggressivum, and Purpureocillium lilacinum.</title>
        <authorList>
            <person name="Beijen E.P.W."/>
            <person name="Ohm R.A."/>
        </authorList>
    </citation>
    <scope>NUCLEOTIDE SEQUENCE [LARGE SCALE GENOMIC DNA]</scope>
    <source>
        <strain evidence="4 5">CBS 150709</strain>
    </source>
</reference>
<feature type="domain" description="NmrA-like" evidence="3">
    <location>
        <begin position="19"/>
        <end position="125"/>
    </location>
</feature>
<evidence type="ECO:0000256" key="2">
    <source>
        <dbReference type="ARBA" id="ARBA00023002"/>
    </source>
</evidence>
<evidence type="ECO:0000259" key="3">
    <source>
        <dbReference type="Pfam" id="PF05368"/>
    </source>
</evidence>
<dbReference type="InterPro" id="IPR051609">
    <property type="entry name" value="NmrA/Isoflavone_reductase-like"/>
</dbReference>
<dbReference type="Proteomes" id="UP001287286">
    <property type="component" value="Unassembled WGS sequence"/>
</dbReference>
<dbReference type="PANTHER" id="PTHR47706">
    <property type="entry name" value="NMRA-LIKE FAMILY PROTEIN"/>
    <property type="match status" value="1"/>
</dbReference>
<dbReference type="InterPro" id="IPR036291">
    <property type="entry name" value="NAD(P)-bd_dom_sf"/>
</dbReference>
<name>A0ABR0BG20_PURLI</name>
<protein>
    <recommendedName>
        <fullName evidence="3">NmrA-like domain-containing protein</fullName>
    </recommendedName>
</protein>
<keyword evidence="5" id="KW-1185">Reference proteome</keyword>
<evidence type="ECO:0000313" key="5">
    <source>
        <dbReference type="Proteomes" id="UP001287286"/>
    </source>
</evidence>
<dbReference type="SUPFAM" id="SSF51735">
    <property type="entry name" value="NAD(P)-binding Rossmann-fold domains"/>
    <property type="match status" value="1"/>
</dbReference>
<sequence>MALRYVKYQPQGFFNYVERVAVVGASGQLGRHLTEHLLKSGKHSVTALTREGGNAIFPAGVKVAPVNYGDEKSLVSALKGHDSLVITLAFTPDLREIHSKIVQAAVKAGVPHLIPNAFTADVVLDNKAAGDDIGVGPFARNLLEDINSIGAISWTLLVTGLWYEFSLACPPDWLGFNLSNRKVQLFDDGQRRFNMSTWPQLGRAVAALLSLKRYPEDEQDSASITLEQFRNRPLYVSSFLISQRDILDSVERATHTTDADWDITYESTSERVTTGREQFAKGNLRGMAKAYYARLLYPGKEAVYEHKLHNGLLGLPKEKLDDATQVALEMSQGGWSPDGQ</sequence>
<accession>A0ABR0BG20</accession>
<organism evidence="4 5">
    <name type="scientific">Purpureocillium lilacinum</name>
    <name type="common">Paecilomyces lilacinus</name>
    <dbReference type="NCBI Taxonomy" id="33203"/>
    <lineage>
        <taxon>Eukaryota</taxon>
        <taxon>Fungi</taxon>
        <taxon>Dikarya</taxon>
        <taxon>Ascomycota</taxon>
        <taxon>Pezizomycotina</taxon>
        <taxon>Sordariomycetes</taxon>
        <taxon>Hypocreomycetidae</taxon>
        <taxon>Hypocreales</taxon>
        <taxon>Ophiocordycipitaceae</taxon>
        <taxon>Purpureocillium</taxon>
    </lineage>
</organism>
<keyword evidence="2" id="KW-0560">Oxidoreductase</keyword>